<comment type="function">
    <text evidence="14">Complex I functions in the transfer of electrons from NADH to the respiratory chain. Accessory subunit of the mitochondrial membrane respiratory chain NADH dehydrogenase (Complex I), that is believed not to be involved in catalysis.</text>
</comment>
<keyword evidence="11 14" id="KW-0472">Membrane</keyword>
<evidence type="ECO:0000256" key="3">
    <source>
        <dbReference type="ARBA" id="ARBA00018192"/>
    </source>
</evidence>
<comment type="function">
    <text evidence="12">Accessory subunit of the mitochondrial membrane respiratory chain NADH dehydrogenase (Complex I), that is believed not to be involved in catalysis. Complex I functions in the transfer of electrons from NADH to the respiratory chain. The immediate electron acceptor for the enzyme is believed to be ubiquinone. Involved in the interferon/all-trans-retinoic acid (IFN/RA) induced cell death. This apoptotic activity is inhibited by interaction with viral IRF1. Prevents the transactivation of STAT3 target genes. May play a role in CARD15-mediated innate mucosal responses and serve to regulate intestinal epithelial cell responses to microbes.</text>
</comment>
<evidence type="ECO:0000256" key="9">
    <source>
        <dbReference type="ARBA" id="ARBA00022989"/>
    </source>
</evidence>
<evidence type="ECO:0000256" key="4">
    <source>
        <dbReference type="ARBA" id="ARBA00022448"/>
    </source>
</evidence>
<dbReference type="WBParaSite" id="PDA_v2.g16330.t1">
    <property type="protein sequence ID" value="PDA_v2.g16330.t1"/>
    <property type="gene ID" value="PDA_v2.g16330"/>
</dbReference>
<sequence length="90" mass="10681">MSKGAQYHQDMPPPGGYRKFNWERTYPKVLWRPGVIIPGLVGCAVFGIYQAYYQKRHRQTEKFEDRDILNAMEPFIAAERDREQAFFFGY</sequence>
<evidence type="ECO:0000256" key="6">
    <source>
        <dbReference type="ARBA" id="ARBA00022692"/>
    </source>
</evidence>
<evidence type="ECO:0000256" key="11">
    <source>
        <dbReference type="ARBA" id="ARBA00023136"/>
    </source>
</evidence>
<dbReference type="Pfam" id="PF06212">
    <property type="entry name" value="GRIM-19"/>
    <property type="match status" value="1"/>
</dbReference>
<evidence type="ECO:0000256" key="14">
    <source>
        <dbReference type="RuleBase" id="RU368034"/>
    </source>
</evidence>
<dbReference type="Proteomes" id="UP000887578">
    <property type="component" value="Unplaced"/>
</dbReference>
<dbReference type="GO" id="GO:0045271">
    <property type="term" value="C:respiratory chain complex I"/>
    <property type="evidence" value="ECO:0007669"/>
    <property type="project" value="UniProtKB-UniRule"/>
</dbReference>
<reference evidence="16" key="1">
    <citation type="submission" date="2022-11" db="UniProtKB">
        <authorList>
            <consortium name="WormBaseParasite"/>
        </authorList>
    </citation>
    <scope>IDENTIFICATION</scope>
</reference>
<evidence type="ECO:0000256" key="12">
    <source>
        <dbReference type="ARBA" id="ARBA00045908"/>
    </source>
</evidence>
<comment type="subunit">
    <text evidence="13">Complex I is composed of 45 different subunits. Interacts with CARD15, but not with CARD4. Interacts with STAT3, but not with STAT1, STAT2 and STAT5A. Interacts with OLFM4.</text>
</comment>
<evidence type="ECO:0000256" key="7">
    <source>
        <dbReference type="ARBA" id="ARBA00022792"/>
    </source>
</evidence>
<name>A0A914PF57_9BILA</name>
<dbReference type="AlphaFoldDB" id="A0A914PF57"/>
<feature type="transmembrane region" description="Helical" evidence="14">
    <location>
        <begin position="30"/>
        <end position="52"/>
    </location>
</feature>
<dbReference type="PANTHER" id="PTHR12966">
    <property type="entry name" value="NADH DEHYDROGENASE UBIQUINONE 1 ALPHA SUBCOMPLEX SUBUNIT 13"/>
    <property type="match status" value="1"/>
</dbReference>
<comment type="similarity">
    <text evidence="2 14">Belongs to the complex I NDUFA13 subunit family.</text>
</comment>
<keyword evidence="4 14" id="KW-0813">Transport</keyword>
<evidence type="ECO:0000256" key="10">
    <source>
        <dbReference type="ARBA" id="ARBA00023128"/>
    </source>
</evidence>
<keyword evidence="9 14" id="KW-1133">Transmembrane helix</keyword>
<keyword evidence="5 14" id="KW-0679">Respiratory chain</keyword>
<evidence type="ECO:0000256" key="1">
    <source>
        <dbReference type="ARBA" id="ARBA00004298"/>
    </source>
</evidence>
<dbReference type="PANTHER" id="PTHR12966:SF0">
    <property type="entry name" value="NADH DEHYDROGENASE [UBIQUINONE] 1 ALPHA SUBCOMPLEX SUBUNIT 13"/>
    <property type="match status" value="1"/>
</dbReference>
<keyword evidence="15" id="KW-1185">Reference proteome</keyword>
<dbReference type="InterPro" id="IPR009346">
    <property type="entry name" value="GRIM-19"/>
</dbReference>
<evidence type="ECO:0000256" key="8">
    <source>
        <dbReference type="ARBA" id="ARBA00022982"/>
    </source>
</evidence>
<keyword evidence="7 14" id="KW-0999">Mitochondrion inner membrane</keyword>
<evidence type="ECO:0000256" key="5">
    <source>
        <dbReference type="ARBA" id="ARBA00022660"/>
    </source>
</evidence>
<organism evidence="15 16">
    <name type="scientific">Panagrolaimus davidi</name>
    <dbReference type="NCBI Taxonomy" id="227884"/>
    <lineage>
        <taxon>Eukaryota</taxon>
        <taxon>Metazoa</taxon>
        <taxon>Ecdysozoa</taxon>
        <taxon>Nematoda</taxon>
        <taxon>Chromadorea</taxon>
        <taxon>Rhabditida</taxon>
        <taxon>Tylenchina</taxon>
        <taxon>Panagrolaimomorpha</taxon>
        <taxon>Panagrolaimoidea</taxon>
        <taxon>Panagrolaimidae</taxon>
        <taxon>Panagrolaimus</taxon>
    </lineage>
</organism>
<dbReference type="GO" id="GO:0005743">
    <property type="term" value="C:mitochondrial inner membrane"/>
    <property type="evidence" value="ECO:0007669"/>
    <property type="project" value="UniProtKB-SubCell"/>
</dbReference>
<evidence type="ECO:0000256" key="13">
    <source>
        <dbReference type="ARBA" id="ARBA00046797"/>
    </source>
</evidence>
<protein>
    <recommendedName>
        <fullName evidence="3 14">NADH dehydrogenase [ubiquinone] 1 alpha subcomplex subunit 13</fullName>
    </recommendedName>
</protein>
<accession>A0A914PF57</accession>
<proteinExistence type="inferred from homology"/>
<comment type="subcellular location">
    <subcellularLocation>
        <location evidence="1 14">Mitochondrion inner membrane</location>
        <topology evidence="1 14">Single-pass membrane protein</topology>
        <orientation evidence="1 14">Matrix side</orientation>
    </subcellularLocation>
</comment>
<keyword evidence="8 14" id="KW-0249">Electron transport</keyword>
<evidence type="ECO:0000313" key="15">
    <source>
        <dbReference type="Proteomes" id="UP000887578"/>
    </source>
</evidence>
<evidence type="ECO:0000313" key="16">
    <source>
        <dbReference type="WBParaSite" id="PDA_v2.g16330.t1"/>
    </source>
</evidence>
<evidence type="ECO:0000256" key="2">
    <source>
        <dbReference type="ARBA" id="ARBA00007312"/>
    </source>
</evidence>
<keyword evidence="6 14" id="KW-0812">Transmembrane</keyword>
<keyword evidence="10 14" id="KW-0496">Mitochondrion</keyword>